<name>A0ACC1CFY1_9NEOP</name>
<evidence type="ECO:0000313" key="2">
    <source>
        <dbReference type="Proteomes" id="UP000824533"/>
    </source>
</evidence>
<reference evidence="1 2" key="1">
    <citation type="journal article" date="2021" name="Front. Genet.">
        <title>Chromosome-Level Genome Assembly Reveals Significant Gene Expansion in the Toll and IMD Signaling Pathways of Dendrolimus kikuchii.</title>
        <authorList>
            <person name="Zhou J."/>
            <person name="Wu P."/>
            <person name="Xiong Z."/>
            <person name="Liu N."/>
            <person name="Zhao N."/>
            <person name="Ji M."/>
            <person name="Qiu Y."/>
            <person name="Yang B."/>
        </authorList>
    </citation>
    <scope>NUCLEOTIDE SEQUENCE [LARGE SCALE GENOMIC DNA]</scope>
    <source>
        <strain evidence="1">Ann1</strain>
    </source>
</reference>
<keyword evidence="2" id="KW-1185">Reference proteome</keyword>
<accession>A0ACC1CFY1</accession>
<comment type="caution">
    <text evidence="1">The sequence shown here is derived from an EMBL/GenBank/DDBJ whole genome shotgun (WGS) entry which is preliminary data.</text>
</comment>
<protein>
    <submittedName>
        <fullName evidence="1">Uncharacterized protein</fullName>
    </submittedName>
</protein>
<sequence length="189" mass="22300">MVKEKGTDEIEKLQEEKRDLYTKIQHAIDDSVQTLQKSNSTDADIGIKYMEDLKQELQEINSTSEADNKVTNETRRAKRLGINIDEIRNILQGSSRNKNKKYDTKHEEDKNINHIMIKNKMRDWLTQKQLEREKINDYKKKTRERLGFTEKCPRQGIGKKKEKRGKGRKGGRKYPCCRKCCKRSYMGCL</sequence>
<organism evidence="1 2">
    <name type="scientific">Dendrolimus kikuchii</name>
    <dbReference type="NCBI Taxonomy" id="765133"/>
    <lineage>
        <taxon>Eukaryota</taxon>
        <taxon>Metazoa</taxon>
        <taxon>Ecdysozoa</taxon>
        <taxon>Arthropoda</taxon>
        <taxon>Hexapoda</taxon>
        <taxon>Insecta</taxon>
        <taxon>Pterygota</taxon>
        <taxon>Neoptera</taxon>
        <taxon>Endopterygota</taxon>
        <taxon>Lepidoptera</taxon>
        <taxon>Glossata</taxon>
        <taxon>Ditrysia</taxon>
        <taxon>Bombycoidea</taxon>
        <taxon>Lasiocampidae</taxon>
        <taxon>Dendrolimus</taxon>
    </lineage>
</organism>
<evidence type="ECO:0000313" key="1">
    <source>
        <dbReference type="EMBL" id="KAJ0170410.1"/>
    </source>
</evidence>
<gene>
    <name evidence="1" type="ORF">K1T71_013781</name>
</gene>
<dbReference type="Proteomes" id="UP000824533">
    <property type="component" value="Linkage Group LG27"/>
</dbReference>
<dbReference type="EMBL" id="CM034413">
    <property type="protein sequence ID" value="KAJ0170410.1"/>
    <property type="molecule type" value="Genomic_DNA"/>
</dbReference>
<proteinExistence type="predicted"/>